<comment type="subcellular location">
    <subcellularLocation>
        <location evidence="1">Cell membrane</location>
        <topology evidence="1">Multi-pass membrane protein</topology>
    </subcellularLocation>
</comment>
<dbReference type="PANTHER" id="PTHR34979">
    <property type="entry name" value="INNER MEMBRANE PROTEIN YGAZ"/>
    <property type="match status" value="1"/>
</dbReference>
<comment type="similarity">
    <text evidence="2">Belongs to the AzlC family.</text>
</comment>
<keyword evidence="4" id="KW-1003">Cell membrane</keyword>
<keyword evidence="3" id="KW-0813">Transport</keyword>
<evidence type="ECO:0000256" key="8">
    <source>
        <dbReference type="SAM" id="Phobius"/>
    </source>
</evidence>
<evidence type="ECO:0000313" key="9">
    <source>
        <dbReference type="EMBL" id="PID58919.1"/>
    </source>
</evidence>
<keyword evidence="6 8" id="KW-1133">Transmembrane helix</keyword>
<evidence type="ECO:0000256" key="6">
    <source>
        <dbReference type="ARBA" id="ARBA00022989"/>
    </source>
</evidence>
<dbReference type="AlphaFoldDB" id="A0A2G6EA06"/>
<keyword evidence="7 8" id="KW-0472">Membrane</keyword>
<feature type="transmembrane region" description="Helical" evidence="8">
    <location>
        <begin position="52"/>
        <end position="78"/>
    </location>
</feature>
<evidence type="ECO:0000313" key="10">
    <source>
        <dbReference type="Proteomes" id="UP000229740"/>
    </source>
</evidence>
<feature type="transmembrane region" description="Helical" evidence="8">
    <location>
        <begin position="161"/>
        <end position="180"/>
    </location>
</feature>
<evidence type="ECO:0000256" key="1">
    <source>
        <dbReference type="ARBA" id="ARBA00004651"/>
    </source>
</evidence>
<organism evidence="9 10">
    <name type="scientific">candidate division KSB3 bacterium</name>
    <dbReference type="NCBI Taxonomy" id="2044937"/>
    <lineage>
        <taxon>Bacteria</taxon>
        <taxon>candidate division KSB3</taxon>
    </lineage>
</organism>
<proteinExistence type="inferred from homology"/>
<feature type="transmembrane region" description="Helical" evidence="8">
    <location>
        <begin position="129"/>
        <end position="149"/>
    </location>
</feature>
<reference evidence="9 10" key="1">
    <citation type="submission" date="2017-10" db="EMBL/GenBank/DDBJ databases">
        <title>Novel microbial diversity and functional potential in the marine mammal oral microbiome.</title>
        <authorList>
            <person name="Dudek N.K."/>
            <person name="Sun C.L."/>
            <person name="Burstein D."/>
            <person name="Kantor R.S."/>
            <person name="Aliaga Goltsman D.S."/>
            <person name="Bik E.M."/>
            <person name="Thomas B.C."/>
            <person name="Banfield J.F."/>
            <person name="Relman D.A."/>
        </authorList>
    </citation>
    <scope>NUCLEOTIDE SEQUENCE [LARGE SCALE GENOMIC DNA]</scope>
    <source>
        <strain evidence="9">DOLZORAL124_49_17</strain>
    </source>
</reference>
<dbReference type="PANTHER" id="PTHR34979:SF1">
    <property type="entry name" value="INNER MEMBRANE PROTEIN YGAZ"/>
    <property type="match status" value="1"/>
</dbReference>
<keyword evidence="5 8" id="KW-0812">Transmembrane</keyword>
<feature type="transmembrane region" description="Helical" evidence="8">
    <location>
        <begin position="12"/>
        <end position="32"/>
    </location>
</feature>
<evidence type="ECO:0000256" key="2">
    <source>
        <dbReference type="ARBA" id="ARBA00010735"/>
    </source>
</evidence>
<feature type="transmembrane region" description="Helical" evidence="8">
    <location>
        <begin position="185"/>
        <end position="201"/>
    </location>
</feature>
<accession>A0A2G6EA06</accession>
<dbReference type="Proteomes" id="UP000229740">
    <property type="component" value="Unassembled WGS sequence"/>
</dbReference>
<dbReference type="EMBL" id="PDPS01000021">
    <property type="protein sequence ID" value="PID58919.1"/>
    <property type="molecule type" value="Genomic_DNA"/>
</dbReference>
<dbReference type="InterPro" id="IPR011606">
    <property type="entry name" value="Brnchd-chn_aa_trnsp_permease"/>
</dbReference>
<dbReference type="GO" id="GO:1903785">
    <property type="term" value="P:L-valine transmembrane transport"/>
    <property type="evidence" value="ECO:0007669"/>
    <property type="project" value="TreeGrafter"/>
</dbReference>
<feature type="transmembrane region" description="Helical" evidence="8">
    <location>
        <begin position="207"/>
        <end position="223"/>
    </location>
</feature>
<evidence type="ECO:0000256" key="4">
    <source>
        <dbReference type="ARBA" id="ARBA00022475"/>
    </source>
</evidence>
<evidence type="ECO:0000256" key="3">
    <source>
        <dbReference type="ARBA" id="ARBA00022448"/>
    </source>
</evidence>
<name>A0A2G6EA06_9BACT</name>
<evidence type="ECO:0000256" key="5">
    <source>
        <dbReference type="ARBA" id="ARBA00022692"/>
    </source>
</evidence>
<dbReference type="GO" id="GO:0005886">
    <property type="term" value="C:plasma membrane"/>
    <property type="evidence" value="ECO:0007669"/>
    <property type="project" value="UniProtKB-SubCell"/>
</dbReference>
<sequence length="226" mass="24338">MDKKRVFLKGVKASLPVMIGYVPIAISFGVVAESYHFPPLFPVLMSLSVFAGASQFMAIGMLGNGIPIVQIVLATLVINSRHFIMGFSLLPCLENISVPKKAMCFLGLTDETFAIISLSEDAEMRTETAIYGLILCAFGAWCLGTYAGVKASGLIPACLKSAMNIALYAMFIALLVPALLKKQKYLPVVILAVMLNVIVRQVLPEGWALVVATVVSPAIFPLLKRT</sequence>
<evidence type="ECO:0000256" key="7">
    <source>
        <dbReference type="ARBA" id="ARBA00023136"/>
    </source>
</evidence>
<gene>
    <name evidence="9" type="ORF">CSB45_02655</name>
</gene>
<dbReference type="Pfam" id="PF03591">
    <property type="entry name" value="AzlC"/>
    <property type="match status" value="1"/>
</dbReference>
<comment type="caution">
    <text evidence="9">The sequence shown here is derived from an EMBL/GenBank/DDBJ whole genome shotgun (WGS) entry which is preliminary data.</text>
</comment>
<protein>
    <submittedName>
        <fullName evidence="9">AzlC family protein</fullName>
    </submittedName>
</protein>